<keyword evidence="7" id="KW-0539">Nucleus</keyword>
<dbReference type="AlphaFoldDB" id="A0A9P0PAW4"/>
<dbReference type="GO" id="GO:0016787">
    <property type="term" value="F:hydrolase activity"/>
    <property type="evidence" value="ECO:0007669"/>
    <property type="project" value="UniProtKB-KW"/>
</dbReference>
<dbReference type="PANTHER" id="PTHR22930">
    <property type="match status" value="1"/>
</dbReference>
<keyword evidence="6" id="KW-0378">Hydrolase</keyword>
<evidence type="ECO:0000256" key="4">
    <source>
        <dbReference type="ARBA" id="ARBA00022722"/>
    </source>
</evidence>
<evidence type="ECO:0000256" key="1">
    <source>
        <dbReference type="ARBA" id="ARBA00001968"/>
    </source>
</evidence>
<comment type="subcellular location">
    <subcellularLocation>
        <location evidence="2">Nucleus</location>
    </subcellularLocation>
</comment>
<evidence type="ECO:0000256" key="3">
    <source>
        <dbReference type="ARBA" id="ARBA00006958"/>
    </source>
</evidence>
<evidence type="ECO:0000259" key="9">
    <source>
        <dbReference type="Pfam" id="PF26138"/>
    </source>
</evidence>
<protein>
    <recommendedName>
        <fullName evidence="12">DDE Tnp4 domain-containing protein</fullName>
    </recommendedName>
</protein>
<name>A0A9P0PAW4_ACAOB</name>
<keyword evidence="5" id="KW-0479">Metal-binding</keyword>
<dbReference type="GO" id="GO:0004518">
    <property type="term" value="F:nuclease activity"/>
    <property type="evidence" value="ECO:0007669"/>
    <property type="project" value="UniProtKB-KW"/>
</dbReference>
<evidence type="ECO:0000256" key="6">
    <source>
        <dbReference type="ARBA" id="ARBA00022801"/>
    </source>
</evidence>
<feature type="domain" description="DUF8040" evidence="9">
    <location>
        <begin position="88"/>
        <end position="174"/>
    </location>
</feature>
<keyword evidence="4" id="KW-0540">Nuclease</keyword>
<sequence length="455" mass="52012">MSIWKGAAYTSEWDTRARHMSFHSDCSMNARSARFNMADESLAVDSASFIVICRLLKQKRRRQRRRWTSQLYMKREIGINSTLLLNDLSEEGTGHFKNFTRMSQDDFNFLLNAIKTKIMRRDTVFRKAVNVEERLAVTLRFLATGDSYTSLQYLFRISKQLISQIIPEVCQALIECLIDHVKLPASEDEWKNVAQKFEDIWNFPHCVGAIDGKHVVLQAPIKSGSDFHNYKSFFSIVLMALVDADYNFMFVDIGCQGRISDGGVFQNCQLYKKIANNALNLPTSSPLIGRTIAIPFIFLGDAAFPLSQHIMKPYAGQHPKESPERIFNYRLSRARRVVENAFGIASSVFRVLRKPMLLEPEKAQLIVMTVVCLHNFLRRSQTSRNIYTPPGCLDSEVDGNTILGTWRTDNQEISSSLLPVRNIPRRSKPVPTNIRLEFTEYFCGNGAVPWQNKCA</sequence>
<dbReference type="Proteomes" id="UP001152888">
    <property type="component" value="Unassembled WGS sequence"/>
</dbReference>
<organism evidence="10 11">
    <name type="scientific">Acanthoscelides obtectus</name>
    <name type="common">Bean weevil</name>
    <name type="synonym">Bruchus obtectus</name>
    <dbReference type="NCBI Taxonomy" id="200917"/>
    <lineage>
        <taxon>Eukaryota</taxon>
        <taxon>Metazoa</taxon>
        <taxon>Ecdysozoa</taxon>
        <taxon>Arthropoda</taxon>
        <taxon>Hexapoda</taxon>
        <taxon>Insecta</taxon>
        <taxon>Pterygota</taxon>
        <taxon>Neoptera</taxon>
        <taxon>Endopterygota</taxon>
        <taxon>Coleoptera</taxon>
        <taxon>Polyphaga</taxon>
        <taxon>Cucujiformia</taxon>
        <taxon>Chrysomeloidea</taxon>
        <taxon>Chrysomelidae</taxon>
        <taxon>Bruchinae</taxon>
        <taxon>Bruchini</taxon>
        <taxon>Acanthoscelides</taxon>
    </lineage>
</organism>
<evidence type="ECO:0000256" key="2">
    <source>
        <dbReference type="ARBA" id="ARBA00004123"/>
    </source>
</evidence>
<comment type="cofactor">
    <cofactor evidence="1">
        <name>a divalent metal cation</name>
        <dbReference type="ChEBI" id="CHEBI:60240"/>
    </cofactor>
</comment>
<comment type="similarity">
    <text evidence="3">Belongs to the HARBI1 family.</text>
</comment>
<evidence type="ECO:0000313" key="11">
    <source>
        <dbReference type="Proteomes" id="UP001152888"/>
    </source>
</evidence>
<dbReference type="GO" id="GO:0046872">
    <property type="term" value="F:metal ion binding"/>
    <property type="evidence" value="ECO:0007669"/>
    <property type="project" value="UniProtKB-KW"/>
</dbReference>
<accession>A0A9P0PAW4</accession>
<dbReference type="InterPro" id="IPR058353">
    <property type="entry name" value="DUF8040"/>
</dbReference>
<evidence type="ECO:0000259" key="8">
    <source>
        <dbReference type="Pfam" id="PF13359"/>
    </source>
</evidence>
<evidence type="ECO:0008006" key="12">
    <source>
        <dbReference type="Google" id="ProtNLM"/>
    </source>
</evidence>
<evidence type="ECO:0000256" key="7">
    <source>
        <dbReference type="ARBA" id="ARBA00023242"/>
    </source>
</evidence>
<reference evidence="10" key="1">
    <citation type="submission" date="2022-03" db="EMBL/GenBank/DDBJ databases">
        <authorList>
            <person name="Sayadi A."/>
        </authorList>
    </citation>
    <scope>NUCLEOTIDE SEQUENCE</scope>
</reference>
<evidence type="ECO:0000256" key="5">
    <source>
        <dbReference type="ARBA" id="ARBA00022723"/>
    </source>
</evidence>
<dbReference type="Pfam" id="PF13359">
    <property type="entry name" value="DDE_Tnp_4"/>
    <property type="match status" value="1"/>
</dbReference>
<proteinExistence type="inferred from homology"/>
<dbReference type="EMBL" id="CAKOFQ010006860">
    <property type="protein sequence ID" value="CAH1977515.1"/>
    <property type="molecule type" value="Genomic_DNA"/>
</dbReference>
<feature type="domain" description="DDE Tnp4" evidence="8">
    <location>
        <begin position="210"/>
        <end position="375"/>
    </location>
</feature>
<comment type="caution">
    <text evidence="10">The sequence shown here is derived from an EMBL/GenBank/DDBJ whole genome shotgun (WGS) entry which is preliminary data.</text>
</comment>
<evidence type="ECO:0000313" key="10">
    <source>
        <dbReference type="EMBL" id="CAH1977515.1"/>
    </source>
</evidence>
<dbReference type="GO" id="GO:0005634">
    <property type="term" value="C:nucleus"/>
    <property type="evidence" value="ECO:0007669"/>
    <property type="project" value="UniProtKB-SubCell"/>
</dbReference>
<keyword evidence="11" id="KW-1185">Reference proteome</keyword>
<dbReference type="PANTHER" id="PTHR22930:SF269">
    <property type="entry name" value="NUCLEASE HARBI1-LIKE PROTEIN"/>
    <property type="match status" value="1"/>
</dbReference>
<dbReference type="OrthoDB" id="8189124at2759"/>
<dbReference type="InterPro" id="IPR027806">
    <property type="entry name" value="HARBI1_dom"/>
</dbReference>
<dbReference type="InterPro" id="IPR045249">
    <property type="entry name" value="HARBI1-like"/>
</dbReference>
<gene>
    <name evidence="10" type="ORF">ACAOBT_LOCUS12708</name>
</gene>
<dbReference type="Pfam" id="PF26138">
    <property type="entry name" value="DUF8040"/>
    <property type="match status" value="1"/>
</dbReference>